<evidence type="ECO:0000256" key="9">
    <source>
        <dbReference type="ARBA" id="ARBA00022516"/>
    </source>
</evidence>
<keyword evidence="9" id="KW-0444">Lipid biosynthesis</keyword>
<dbReference type="OrthoDB" id="9799199at2"/>
<comment type="subcellular location">
    <subcellularLocation>
        <location evidence="2">Cell membrane</location>
        <topology evidence="2">Multi-pass membrane protein</topology>
    </subcellularLocation>
</comment>
<dbReference type="GO" id="GO:0005886">
    <property type="term" value="C:plasma membrane"/>
    <property type="evidence" value="ECO:0007669"/>
    <property type="project" value="UniProtKB-SubCell"/>
</dbReference>
<protein>
    <recommendedName>
        <fullName evidence="7 18">Phosphatidate cytidylyltransferase</fullName>
        <ecNumber evidence="6 18">2.7.7.41</ecNumber>
    </recommendedName>
</protein>
<evidence type="ECO:0000256" key="10">
    <source>
        <dbReference type="ARBA" id="ARBA00022679"/>
    </source>
</evidence>
<evidence type="ECO:0000256" key="18">
    <source>
        <dbReference type="RuleBase" id="RU003938"/>
    </source>
</evidence>
<keyword evidence="16" id="KW-0594">Phospholipid biosynthesis</keyword>
<evidence type="ECO:0000313" key="20">
    <source>
        <dbReference type="EMBL" id="TDQ66365.1"/>
    </source>
</evidence>
<evidence type="ECO:0000256" key="5">
    <source>
        <dbReference type="ARBA" id="ARBA00010185"/>
    </source>
</evidence>
<keyword evidence="14" id="KW-0443">Lipid metabolism</keyword>
<dbReference type="PANTHER" id="PTHR46382">
    <property type="entry name" value="PHOSPHATIDATE CYTIDYLYLTRANSFERASE"/>
    <property type="match status" value="1"/>
</dbReference>
<dbReference type="Pfam" id="PF01148">
    <property type="entry name" value="CTP_transf_1"/>
    <property type="match status" value="1"/>
</dbReference>
<dbReference type="InterPro" id="IPR000374">
    <property type="entry name" value="PC_trans"/>
</dbReference>
<feature type="transmembrane region" description="Helical" evidence="19">
    <location>
        <begin position="20"/>
        <end position="53"/>
    </location>
</feature>
<accession>A0A4R6W0C4</accession>
<evidence type="ECO:0000256" key="14">
    <source>
        <dbReference type="ARBA" id="ARBA00023098"/>
    </source>
</evidence>
<dbReference type="RefSeq" id="WP_133571064.1">
    <property type="nucleotide sequence ID" value="NZ_SNYR01000001.1"/>
</dbReference>
<dbReference type="GO" id="GO:0016024">
    <property type="term" value="P:CDP-diacylglycerol biosynthetic process"/>
    <property type="evidence" value="ECO:0007669"/>
    <property type="project" value="UniProtKB-UniPathway"/>
</dbReference>
<evidence type="ECO:0000256" key="19">
    <source>
        <dbReference type="SAM" id="Phobius"/>
    </source>
</evidence>
<evidence type="ECO:0000256" key="1">
    <source>
        <dbReference type="ARBA" id="ARBA00001698"/>
    </source>
</evidence>
<evidence type="ECO:0000313" key="21">
    <source>
        <dbReference type="Proteomes" id="UP000295391"/>
    </source>
</evidence>
<dbReference type="Proteomes" id="UP000295391">
    <property type="component" value="Unassembled WGS sequence"/>
</dbReference>
<comment type="catalytic activity">
    <reaction evidence="1 18">
        <text>a 1,2-diacyl-sn-glycero-3-phosphate + CTP + H(+) = a CDP-1,2-diacyl-sn-glycerol + diphosphate</text>
        <dbReference type="Rhea" id="RHEA:16229"/>
        <dbReference type="ChEBI" id="CHEBI:15378"/>
        <dbReference type="ChEBI" id="CHEBI:33019"/>
        <dbReference type="ChEBI" id="CHEBI:37563"/>
        <dbReference type="ChEBI" id="CHEBI:58332"/>
        <dbReference type="ChEBI" id="CHEBI:58608"/>
        <dbReference type="EC" id="2.7.7.41"/>
    </reaction>
</comment>
<organism evidence="20 21">
    <name type="scientific">Maritalea mobilis</name>
    <dbReference type="NCBI Taxonomy" id="483324"/>
    <lineage>
        <taxon>Bacteria</taxon>
        <taxon>Pseudomonadati</taxon>
        <taxon>Pseudomonadota</taxon>
        <taxon>Alphaproteobacteria</taxon>
        <taxon>Hyphomicrobiales</taxon>
        <taxon>Devosiaceae</taxon>
        <taxon>Maritalea</taxon>
    </lineage>
</organism>
<feature type="transmembrane region" description="Helical" evidence="19">
    <location>
        <begin position="113"/>
        <end position="134"/>
    </location>
</feature>
<comment type="pathway">
    <text evidence="4">Lipid metabolism.</text>
</comment>
<keyword evidence="21" id="KW-1185">Reference proteome</keyword>
<feature type="transmembrane region" description="Helical" evidence="19">
    <location>
        <begin position="88"/>
        <end position="106"/>
    </location>
</feature>
<evidence type="ECO:0000256" key="7">
    <source>
        <dbReference type="ARBA" id="ARBA00019373"/>
    </source>
</evidence>
<keyword evidence="13 19" id="KW-1133">Transmembrane helix</keyword>
<evidence type="ECO:0000256" key="15">
    <source>
        <dbReference type="ARBA" id="ARBA00023136"/>
    </source>
</evidence>
<feature type="transmembrane region" description="Helical" evidence="19">
    <location>
        <begin position="256"/>
        <end position="273"/>
    </location>
</feature>
<comment type="similarity">
    <text evidence="5 18">Belongs to the CDS family.</text>
</comment>
<dbReference type="EC" id="2.7.7.41" evidence="6 18"/>
<comment type="caution">
    <text evidence="20">The sequence shown here is derived from an EMBL/GenBank/DDBJ whole genome shotgun (WGS) entry which is preliminary data.</text>
</comment>
<keyword evidence="17" id="KW-1208">Phospholipid metabolism</keyword>
<evidence type="ECO:0000256" key="8">
    <source>
        <dbReference type="ARBA" id="ARBA00022475"/>
    </source>
</evidence>
<sequence length="283" mass="30270">MSDENTQKSGPNWSDLRQRLMSAFLLIPIVAAAIIYGQIAVAVLVAVAVALAYHEWARMVGQGKMNRFTYLIMGLLAVGAVTYPIAGFTASLIFFFLGALLAILSVDWRQWRLPYYAAGAIFFGVAAICILALRGDTVNGIWATVFLASVIWLTDSGAFFVGRILGGVKLSPEISPSKTWSGAFGGLAFGTIGGLIVWLMATDSPFWIGILIAAVLSVVAQLGDLVESALKRRFMIKDSGDIIPGHGGILDRIDSFTFGGILLFLIGVIHAASDQVAQGVLIW</sequence>
<gene>
    <name evidence="20" type="ORF">ATL17_0358</name>
</gene>
<proteinExistence type="inferred from homology"/>
<dbReference type="GO" id="GO:0004605">
    <property type="term" value="F:phosphatidate cytidylyltransferase activity"/>
    <property type="evidence" value="ECO:0007669"/>
    <property type="project" value="UniProtKB-EC"/>
</dbReference>
<evidence type="ECO:0000256" key="17">
    <source>
        <dbReference type="ARBA" id="ARBA00023264"/>
    </source>
</evidence>
<dbReference type="AlphaFoldDB" id="A0A4R6W0C4"/>
<evidence type="ECO:0000256" key="12">
    <source>
        <dbReference type="ARBA" id="ARBA00022695"/>
    </source>
</evidence>
<dbReference type="EMBL" id="SNYR01000001">
    <property type="protein sequence ID" value="TDQ66365.1"/>
    <property type="molecule type" value="Genomic_DNA"/>
</dbReference>
<evidence type="ECO:0000256" key="6">
    <source>
        <dbReference type="ARBA" id="ARBA00012487"/>
    </source>
</evidence>
<dbReference type="PROSITE" id="PS01315">
    <property type="entry name" value="CDS"/>
    <property type="match status" value="1"/>
</dbReference>
<name>A0A4R6W0C4_9HYPH</name>
<evidence type="ECO:0000256" key="11">
    <source>
        <dbReference type="ARBA" id="ARBA00022692"/>
    </source>
</evidence>
<evidence type="ECO:0000256" key="16">
    <source>
        <dbReference type="ARBA" id="ARBA00023209"/>
    </source>
</evidence>
<feature type="transmembrane region" description="Helical" evidence="19">
    <location>
        <begin position="140"/>
        <end position="161"/>
    </location>
</feature>
<evidence type="ECO:0000256" key="3">
    <source>
        <dbReference type="ARBA" id="ARBA00005119"/>
    </source>
</evidence>
<evidence type="ECO:0000256" key="4">
    <source>
        <dbReference type="ARBA" id="ARBA00005189"/>
    </source>
</evidence>
<keyword evidence="12 18" id="KW-0548">Nucleotidyltransferase</keyword>
<evidence type="ECO:0000256" key="13">
    <source>
        <dbReference type="ARBA" id="ARBA00022989"/>
    </source>
</evidence>
<dbReference type="UniPathway" id="UPA00557">
    <property type="reaction ID" value="UER00614"/>
</dbReference>
<keyword evidence="8" id="KW-1003">Cell membrane</keyword>
<keyword evidence="15 19" id="KW-0472">Membrane</keyword>
<feature type="transmembrane region" description="Helical" evidence="19">
    <location>
        <begin position="206"/>
        <end position="226"/>
    </location>
</feature>
<comment type="pathway">
    <text evidence="3 18">Phospholipid metabolism; CDP-diacylglycerol biosynthesis; CDP-diacylglycerol from sn-glycerol 3-phosphate: step 3/3.</text>
</comment>
<keyword evidence="11 18" id="KW-0812">Transmembrane</keyword>
<keyword evidence="10 18" id="KW-0808">Transferase</keyword>
<feature type="transmembrane region" description="Helical" evidence="19">
    <location>
        <begin position="182"/>
        <end position="200"/>
    </location>
</feature>
<reference evidence="20 21" key="1">
    <citation type="submission" date="2019-03" db="EMBL/GenBank/DDBJ databases">
        <title>Genomic Encyclopedia of Type Strains, Phase III (KMG-III): the genomes of soil and plant-associated and newly described type strains.</title>
        <authorList>
            <person name="Whitman W."/>
        </authorList>
    </citation>
    <scope>NUCLEOTIDE SEQUENCE [LARGE SCALE GENOMIC DNA]</scope>
    <source>
        <strain evidence="20 21">CGMCC 1.7002</strain>
    </source>
</reference>
<dbReference type="PANTHER" id="PTHR46382:SF1">
    <property type="entry name" value="PHOSPHATIDATE CYTIDYLYLTRANSFERASE"/>
    <property type="match status" value="1"/>
</dbReference>
<evidence type="ECO:0000256" key="2">
    <source>
        <dbReference type="ARBA" id="ARBA00004651"/>
    </source>
</evidence>